<dbReference type="EMBL" id="PUIO01000096">
    <property type="protein sequence ID" value="PQP13899.1"/>
    <property type="molecule type" value="Genomic_DNA"/>
</dbReference>
<proteinExistence type="predicted"/>
<evidence type="ECO:0000313" key="3">
    <source>
        <dbReference type="Proteomes" id="UP000239290"/>
    </source>
</evidence>
<sequence>MTLHRHNPQFLRTPNRVALAGDWHANTDCAVEAIAHARRRNADVVIHLGDFGFHFKPDYLNALDRALARQDLVLGFVEGNHENFDWLLAQPVAADGLRYLRQRIVHLPRGLRWRWGNTRCLAVGGAHSIDSFLRPPQVTWWPQEVISAEQARSITDGGQGVDAMFCHDCPAGIAVPGMERDRYGFPAEAVAASERHRQVLRRIVDGVQPTRLWHGHFHHRYQAVLDGDGYRTVIDGLGRDKDPIDNNMVVVNLSALGDHQAVSRDGQIRSEHAMVLPDEEGEPPTLSVLRG</sequence>
<dbReference type="RefSeq" id="WP_105423715.1">
    <property type="nucleotide sequence ID" value="NZ_PUIO01000096.1"/>
</dbReference>
<protein>
    <submittedName>
        <fullName evidence="2">Metallophosphatase</fullName>
    </submittedName>
</protein>
<dbReference type="GO" id="GO:0016787">
    <property type="term" value="F:hydrolase activity"/>
    <property type="evidence" value="ECO:0007669"/>
    <property type="project" value="InterPro"/>
</dbReference>
<dbReference type="InterPro" id="IPR004843">
    <property type="entry name" value="Calcineurin-like_PHP"/>
</dbReference>
<dbReference type="InterPro" id="IPR029052">
    <property type="entry name" value="Metallo-depent_PP-like"/>
</dbReference>
<evidence type="ECO:0000313" key="2">
    <source>
        <dbReference type="EMBL" id="PQP13899.1"/>
    </source>
</evidence>
<dbReference type="Proteomes" id="UP000239290">
    <property type="component" value="Unassembled WGS sequence"/>
</dbReference>
<dbReference type="Pfam" id="PF00149">
    <property type="entry name" value="Metallophos"/>
    <property type="match status" value="1"/>
</dbReference>
<organism evidence="2 3">
    <name type="scientific">Rhodococcus opacus</name>
    <name type="common">Nocardia opaca</name>
    <dbReference type="NCBI Taxonomy" id="37919"/>
    <lineage>
        <taxon>Bacteria</taxon>
        <taxon>Bacillati</taxon>
        <taxon>Actinomycetota</taxon>
        <taxon>Actinomycetes</taxon>
        <taxon>Mycobacteriales</taxon>
        <taxon>Nocardiaceae</taxon>
        <taxon>Rhodococcus</taxon>
    </lineage>
</organism>
<dbReference type="Gene3D" id="3.60.21.10">
    <property type="match status" value="1"/>
</dbReference>
<reference evidence="3" key="1">
    <citation type="submission" date="2018-02" db="EMBL/GenBank/DDBJ databases">
        <title>Draft genome sequencing of Rhodococcus opacus KU647198.</title>
        <authorList>
            <person name="Zheng B.-X."/>
        </authorList>
    </citation>
    <scope>NUCLEOTIDE SEQUENCE [LARGE SCALE GENOMIC DNA]</scope>
    <source>
        <strain evidence="3">04-OD7</strain>
    </source>
</reference>
<accession>A0A2S8IGV9</accession>
<evidence type="ECO:0000259" key="1">
    <source>
        <dbReference type="Pfam" id="PF00149"/>
    </source>
</evidence>
<dbReference type="AlphaFoldDB" id="A0A2S8IGV9"/>
<dbReference type="SUPFAM" id="SSF56300">
    <property type="entry name" value="Metallo-dependent phosphatases"/>
    <property type="match status" value="1"/>
</dbReference>
<feature type="domain" description="Calcineurin-like phosphoesterase" evidence="1">
    <location>
        <begin position="16"/>
        <end position="143"/>
    </location>
</feature>
<comment type="caution">
    <text evidence="2">The sequence shown here is derived from an EMBL/GenBank/DDBJ whole genome shotgun (WGS) entry which is preliminary data.</text>
</comment>
<gene>
    <name evidence="2" type="ORF">C5613_41710</name>
</gene>
<name>A0A2S8IGV9_RHOOP</name>